<reference evidence="2 3" key="1">
    <citation type="journal article" date="2013" name="Proc. Natl. Acad. Sci. U.S.A.">
        <title>Genome of an arbuscular mycorrhizal fungus provides insight into the oldest plant symbiosis.</title>
        <authorList>
            <person name="Tisserant E."/>
            <person name="Malbreil M."/>
            <person name="Kuo A."/>
            <person name="Kohler A."/>
            <person name="Symeonidi A."/>
            <person name="Balestrini R."/>
            <person name="Charron P."/>
            <person name="Duensing N."/>
            <person name="Frei Dit Frey N."/>
            <person name="Gianinazzi-Pearson V."/>
            <person name="Gilbert L.B."/>
            <person name="Handa Y."/>
            <person name="Herr J.R."/>
            <person name="Hijri M."/>
            <person name="Koul R."/>
            <person name="Kawaguchi M."/>
            <person name="Krajinski F."/>
            <person name="Lammers P.J."/>
            <person name="Masclaux F.G."/>
            <person name="Murat C."/>
            <person name="Morin E."/>
            <person name="Ndikumana S."/>
            <person name="Pagni M."/>
            <person name="Petitpierre D."/>
            <person name="Requena N."/>
            <person name="Rosikiewicz P."/>
            <person name="Riley R."/>
            <person name="Saito K."/>
            <person name="San Clemente H."/>
            <person name="Shapiro H."/>
            <person name="van Tuinen D."/>
            <person name="Becard G."/>
            <person name="Bonfante P."/>
            <person name="Paszkowski U."/>
            <person name="Shachar-Hill Y.Y."/>
            <person name="Tuskan G.A."/>
            <person name="Young P.W."/>
            <person name="Sanders I.R."/>
            <person name="Henrissat B."/>
            <person name="Rensing S.A."/>
            <person name="Grigoriev I.V."/>
            <person name="Corradi N."/>
            <person name="Roux C."/>
            <person name="Martin F."/>
        </authorList>
    </citation>
    <scope>NUCLEOTIDE SEQUENCE [LARGE SCALE GENOMIC DNA]</scope>
    <source>
        <strain evidence="2 3">DAOM 197198</strain>
    </source>
</reference>
<dbReference type="EMBL" id="AUPC02000016">
    <property type="protein sequence ID" value="POG80584.1"/>
    <property type="molecule type" value="Genomic_DNA"/>
</dbReference>
<gene>
    <name evidence="2" type="ORF">GLOIN_2v1513875</name>
</gene>
<name>A0A2P4QSF3_RHIID</name>
<keyword evidence="3" id="KW-1185">Reference proteome</keyword>
<dbReference type="AlphaFoldDB" id="A0A2P4QSF3"/>
<comment type="caution">
    <text evidence="2">The sequence shown here is derived from an EMBL/GenBank/DDBJ whole genome shotgun (WGS) entry which is preliminary data.</text>
</comment>
<proteinExistence type="predicted"/>
<evidence type="ECO:0000256" key="1">
    <source>
        <dbReference type="SAM" id="Phobius"/>
    </source>
</evidence>
<keyword evidence="1" id="KW-1133">Transmembrane helix</keyword>
<keyword evidence="1" id="KW-0812">Transmembrane</keyword>
<keyword evidence="1" id="KW-0472">Membrane</keyword>
<accession>A0A2P4QSF3</accession>
<feature type="transmembrane region" description="Helical" evidence="1">
    <location>
        <begin position="5"/>
        <end position="25"/>
    </location>
</feature>
<evidence type="ECO:0000313" key="2">
    <source>
        <dbReference type="EMBL" id="POG80584.1"/>
    </source>
</evidence>
<organism evidence="2 3">
    <name type="scientific">Rhizophagus irregularis (strain DAOM 181602 / DAOM 197198 / MUCL 43194)</name>
    <name type="common">Arbuscular mycorrhizal fungus</name>
    <name type="synonym">Glomus intraradices</name>
    <dbReference type="NCBI Taxonomy" id="747089"/>
    <lineage>
        <taxon>Eukaryota</taxon>
        <taxon>Fungi</taxon>
        <taxon>Fungi incertae sedis</taxon>
        <taxon>Mucoromycota</taxon>
        <taxon>Glomeromycotina</taxon>
        <taxon>Glomeromycetes</taxon>
        <taxon>Glomerales</taxon>
        <taxon>Glomeraceae</taxon>
        <taxon>Rhizophagus</taxon>
    </lineage>
</organism>
<protein>
    <submittedName>
        <fullName evidence="2">Uncharacterized protein</fullName>
    </submittedName>
</protein>
<dbReference type="Proteomes" id="UP000018888">
    <property type="component" value="Unassembled WGS sequence"/>
</dbReference>
<sequence length="56" mass="7163">MFYALLWLVIMKRLYHLFFFIFTAYSKNRIFFVKQSYLSLLYILYITFYLRRCVRK</sequence>
<feature type="transmembrane region" description="Helical" evidence="1">
    <location>
        <begin position="31"/>
        <end position="50"/>
    </location>
</feature>
<reference evidence="2 3" key="2">
    <citation type="journal article" date="2018" name="New Phytol.">
        <title>High intraspecific genome diversity in the model arbuscular mycorrhizal symbiont Rhizophagus irregularis.</title>
        <authorList>
            <person name="Chen E.C.H."/>
            <person name="Morin E."/>
            <person name="Beaudet D."/>
            <person name="Noel J."/>
            <person name="Yildirir G."/>
            <person name="Ndikumana S."/>
            <person name="Charron P."/>
            <person name="St-Onge C."/>
            <person name="Giorgi J."/>
            <person name="Kruger M."/>
            <person name="Marton T."/>
            <person name="Ropars J."/>
            <person name="Grigoriev I.V."/>
            <person name="Hainaut M."/>
            <person name="Henrissat B."/>
            <person name="Roux C."/>
            <person name="Martin F."/>
            <person name="Corradi N."/>
        </authorList>
    </citation>
    <scope>NUCLEOTIDE SEQUENCE [LARGE SCALE GENOMIC DNA]</scope>
    <source>
        <strain evidence="2 3">DAOM 197198</strain>
    </source>
</reference>
<evidence type="ECO:0000313" key="3">
    <source>
        <dbReference type="Proteomes" id="UP000018888"/>
    </source>
</evidence>